<feature type="region of interest" description="Disordered" evidence="1">
    <location>
        <begin position="1"/>
        <end position="84"/>
    </location>
</feature>
<keyword evidence="3" id="KW-1185">Reference proteome</keyword>
<evidence type="ECO:0000313" key="3">
    <source>
        <dbReference type="Proteomes" id="UP000324222"/>
    </source>
</evidence>
<organism evidence="2 3">
    <name type="scientific">Portunus trituberculatus</name>
    <name type="common">Swimming crab</name>
    <name type="synonym">Neptunus trituberculatus</name>
    <dbReference type="NCBI Taxonomy" id="210409"/>
    <lineage>
        <taxon>Eukaryota</taxon>
        <taxon>Metazoa</taxon>
        <taxon>Ecdysozoa</taxon>
        <taxon>Arthropoda</taxon>
        <taxon>Crustacea</taxon>
        <taxon>Multicrustacea</taxon>
        <taxon>Malacostraca</taxon>
        <taxon>Eumalacostraca</taxon>
        <taxon>Eucarida</taxon>
        <taxon>Decapoda</taxon>
        <taxon>Pleocyemata</taxon>
        <taxon>Brachyura</taxon>
        <taxon>Eubrachyura</taxon>
        <taxon>Portunoidea</taxon>
        <taxon>Portunidae</taxon>
        <taxon>Portuninae</taxon>
        <taxon>Portunus</taxon>
    </lineage>
</organism>
<dbReference type="EMBL" id="VSRR010013535">
    <property type="protein sequence ID" value="MPC55904.1"/>
    <property type="molecule type" value="Genomic_DNA"/>
</dbReference>
<sequence length="94" mass="10249">MAARKLRQASSVNGVSGEDEAGREDGALGKLKEAQQKASQQKASGGVEQHIDQVEAEWTQAKHRVAEPVQERKGDQVRGSESEKRLTLEVVNIL</sequence>
<reference evidence="2 3" key="1">
    <citation type="submission" date="2019-05" db="EMBL/GenBank/DDBJ databases">
        <title>Another draft genome of Portunus trituberculatus and its Hox gene families provides insights of decapod evolution.</title>
        <authorList>
            <person name="Jeong J.-H."/>
            <person name="Song I."/>
            <person name="Kim S."/>
            <person name="Choi T."/>
            <person name="Kim D."/>
            <person name="Ryu S."/>
            <person name="Kim W."/>
        </authorList>
    </citation>
    <scope>NUCLEOTIDE SEQUENCE [LARGE SCALE GENOMIC DNA]</scope>
    <source>
        <tissue evidence="2">Muscle</tissue>
    </source>
</reference>
<name>A0A5B7GH79_PORTR</name>
<protein>
    <submittedName>
        <fullName evidence="2">Uncharacterized protein</fullName>
    </submittedName>
</protein>
<evidence type="ECO:0000256" key="1">
    <source>
        <dbReference type="SAM" id="MobiDB-lite"/>
    </source>
</evidence>
<proteinExistence type="predicted"/>
<dbReference type="AlphaFoldDB" id="A0A5B7GH79"/>
<gene>
    <name evidence="2" type="ORF">E2C01_049850</name>
</gene>
<accession>A0A5B7GH79</accession>
<feature type="compositionally biased region" description="Basic and acidic residues" evidence="1">
    <location>
        <begin position="23"/>
        <end position="35"/>
    </location>
</feature>
<evidence type="ECO:0000313" key="2">
    <source>
        <dbReference type="EMBL" id="MPC55904.1"/>
    </source>
</evidence>
<feature type="compositionally biased region" description="Basic and acidic residues" evidence="1">
    <location>
        <begin position="64"/>
        <end position="84"/>
    </location>
</feature>
<comment type="caution">
    <text evidence="2">The sequence shown here is derived from an EMBL/GenBank/DDBJ whole genome shotgun (WGS) entry which is preliminary data.</text>
</comment>
<dbReference type="Proteomes" id="UP000324222">
    <property type="component" value="Unassembled WGS sequence"/>
</dbReference>